<reference evidence="2 3" key="1">
    <citation type="submission" date="2024-01" db="EMBL/GenBank/DDBJ databases">
        <title>The genomes of 5 underutilized Papilionoideae crops provide insights into root nodulation and disease resistanc.</title>
        <authorList>
            <person name="Jiang F."/>
        </authorList>
    </citation>
    <scope>NUCLEOTIDE SEQUENCE [LARGE SCALE GENOMIC DNA]</scope>
    <source>
        <strain evidence="2">JINMINGXINNONG_FW02</strain>
        <tissue evidence="2">Leaves</tissue>
    </source>
</reference>
<dbReference type="AlphaFoldDB" id="A0AAN9Q8J6"/>
<protein>
    <submittedName>
        <fullName evidence="2">Uncharacterized protein</fullName>
    </submittedName>
</protein>
<keyword evidence="3" id="KW-1185">Reference proteome</keyword>
<comment type="caution">
    <text evidence="2">The sequence shown here is derived from an EMBL/GenBank/DDBJ whole genome shotgun (WGS) entry which is preliminary data.</text>
</comment>
<evidence type="ECO:0000313" key="1">
    <source>
        <dbReference type="EMBL" id="KAK7321848.1"/>
    </source>
</evidence>
<dbReference type="EMBL" id="JAYMYR010000235">
    <property type="protein sequence ID" value="KAK7321848.1"/>
    <property type="molecule type" value="Genomic_DNA"/>
</dbReference>
<dbReference type="EMBL" id="JAYMYR010000071">
    <property type="protein sequence ID" value="KAK7326241.1"/>
    <property type="molecule type" value="Genomic_DNA"/>
</dbReference>
<name>A0AAN9Q8J6_PHACN</name>
<evidence type="ECO:0000313" key="3">
    <source>
        <dbReference type="Proteomes" id="UP001374584"/>
    </source>
</evidence>
<accession>A0AAN9Q8J6</accession>
<proteinExistence type="predicted"/>
<gene>
    <name evidence="2" type="ORF">VNO80_33056</name>
    <name evidence="1" type="ORF">VNO80_35510</name>
</gene>
<sequence length="268" mass="30166">MGTSLRVPISLLSLPYRGKQGGLMIGITDWRMKNAWHGPTTSIDLDSFSIASLASYGVKKAVNQATFDCHMNAHPPSKGKSFQSCCYSSINGSSIDASSLPFYYVRGKSHLWESRYEGAHLNLSIPIYVLTRRGSRFTYFTISRVVIAFPRFRSLDVSGEELLISSAPPLLPSCLMNQETQPERVHWLRRKTGLFLFNQRFPSHGLKEGGQLAAKSWCGWGVEKARRDLDAGSFQSDLLLLLQCILFIIQEFLYNLCLPYQELDSNQV</sequence>
<organism evidence="2 3">
    <name type="scientific">Phaseolus coccineus</name>
    <name type="common">Scarlet runner bean</name>
    <name type="synonym">Phaseolus multiflorus</name>
    <dbReference type="NCBI Taxonomy" id="3886"/>
    <lineage>
        <taxon>Eukaryota</taxon>
        <taxon>Viridiplantae</taxon>
        <taxon>Streptophyta</taxon>
        <taxon>Embryophyta</taxon>
        <taxon>Tracheophyta</taxon>
        <taxon>Spermatophyta</taxon>
        <taxon>Magnoliopsida</taxon>
        <taxon>eudicotyledons</taxon>
        <taxon>Gunneridae</taxon>
        <taxon>Pentapetalae</taxon>
        <taxon>rosids</taxon>
        <taxon>fabids</taxon>
        <taxon>Fabales</taxon>
        <taxon>Fabaceae</taxon>
        <taxon>Papilionoideae</taxon>
        <taxon>50 kb inversion clade</taxon>
        <taxon>NPAAA clade</taxon>
        <taxon>indigoferoid/millettioid clade</taxon>
        <taxon>Phaseoleae</taxon>
        <taxon>Phaseolus</taxon>
    </lineage>
</organism>
<dbReference type="Proteomes" id="UP001374584">
    <property type="component" value="Unassembled WGS sequence"/>
</dbReference>
<evidence type="ECO:0000313" key="2">
    <source>
        <dbReference type="EMBL" id="KAK7326241.1"/>
    </source>
</evidence>